<gene>
    <name evidence="1" type="ORF">FGO68_gene4685</name>
</gene>
<name>A0A8J8T1T1_HALGN</name>
<protein>
    <submittedName>
        <fullName evidence="1">Uncharacterized protein</fullName>
    </submittedName>
</protein>
<proteinExistence type="predicted"/>
<comment type="caution">
    <text evidence="1">The sequence shown here is derived from an EMBL/GenBank/DDBJ whole genome shotgun (WGS) entry which is preliminary data.</text>
</comment>
<sequence length="192" mass="21849">MLIADGRGSQITNYEYKMESLQDEIVGGSQPEESKSHLKVVVSICYESHLLHRWTLLPLEVEPLSHQFPLAVLTASSEYLQERFGIGLKVRNSKSPGKAKSCIEEYQYIMKVYEDSLCMHLLCANLNEADYFVQKGSKVEVVHLQLFFSFKTSSATSQIKLSYKCSCLSHTIIYNGLKLLVRSIRYLTIQCP</sequence>
<keyword evidence="2" id="KW-1185">Reference proteome</keyword>
<evidence type="ECO:0000313" key="1">
    <source>
        <dbReference type="EMBL" id="TNV79024.1"/>
    </source>
</evidence>
<dbReference type="Proteomes" id="UP000785679">
    <property type="component" value="Unassembled WGS sequence"/>
</dbReference>
<evidence type="ECO:0000313" key="2">
    <source>
        <dbReference type="Proteomes" id="UP000785679"/>
    </source>
</evidence>
<reference evidence="1" key="1">
    <citation type="submission" date="2019-06" db="EMBL/GenBank/DDBJ databases">
        <authorList>
            <person name="Zheng W."/>
        </authorList>
    </citation>
    <scope>NUCLEOTIDE SEQUENCE</scope>
    <source>
        <strain evidence="1">QDHG01</strain>
    </source>
</reference>
<organism evidence="1 2">
    <name type="scientific">Halteria grandinella</name>
    <dbReference type="NCBI Taxonomy" id="5974"/>
    <lineage>
        <taxon>Eukaryota</taxon>
        <taxon>Sar</taxon>
        <taxon>Alveolata</taxon>
        <taxon>Ciliophora</taxon>
        <taxon>Intramacronucleata</taxon>
        <taxon>Spirotrichea</taxon>
        <taxon>Stichotrichia</taxon>
        <taxon>Sporadotrichida</taxon>
        <taxon>Halteriidae</taxon>
        <taxon>Halteria</taxon>
    </lineage>
</organism>
<accession>A0A8J8T1T1</accession>
<dbReference type="AlphaFoldDB" id="A0A8J8T1T1"/>
<dbReference type="EMBL" id="RRYP01009504">
    <property type="protein sequence ID" value="TNV79024.1"/>
    <property type="molecule type" value="Genomic_DNA"/>
</dbReference>